<accession>A0AB40C450</accession>
<feature type="domain" description="AP2/ERF" evidence="9">
    <location>
        <begin position="66"/>
        <end position="123"/>
    </location>
</feature>
<dbReference type="RefSeq" id="XP_039133760.1">
    <property type="nucleotide sequence ID" value="XM_039277826.1"/>
</dbReference>
<dbReference type="GO" id="GO:0003677">
    <property type="term" value="F:DNA binding"/>
    <property type="evidence" value="ECO:0007669"/>
    <property type="project" value="UniProtKB-KW"/>
</dbReference>
<dbReference type="Proteomes" id="UP001515500">
    <property type="component" value="Chromosome 10"/>
</dbReference>
<comment type="subcellular location">
    <subcellularLocation>
        <location evidence="1">Nucleus</location>
    </subcellularLocation>
</comment>
<sequence length="259" mass="28279">MGHQDSPSSSSSSSSSSSDHFPIFHTNSNNSSSTTAPSTSLSPMGRRPSPKRKAGRKKFKETRHPVYCGVRHRNGGKWVCEIREPCTKNRIWLGTYLTPEMAARAHDVAAIALRGNSAQLNFPDSFSTLPRAESASPDDIRRAASQAADMFSSGKPAASLQNDGDDHSNGDGNGNRLTTAGERIELAEEVSDKSPSTTTSKPMPVSVFVDEEELFNMPGLLNNMAEGMLITPPSMQQEFNWDVMDVEVEFSLWNDNNQL</sequence>
<dbReference type="InterPro" id="IPR036955">
    <property type="entry name" value="AP2/ERF_dom_sf"/>
</dbReference>
<evidence type="ECO:0000256" key="5">
    <source>
        <dbReference type="ARBA" id="ARBA00023163"/>
    </source>
</evidence>
<protein>
    <submittedName>
        <fullName evidence="11">Dehydration-responsive element-binding protein 1F-like</fullName>
    </submittedName>
</protein>
<dbReference type="SUPFAM" id="SSF54171">
    <property type="entry name" value="DNA-binding domain"/>
    <property type="match status" value="1"/>
</dbReference>
<feature type="region of interest" description="Disordered" evidence="8">
    <location>
        <begin position="1"/>
        <end position="61"/>
    </location>
</feature>
<evidence type="ECO:0000256" key="8">
    <source>
        <dbReference type="SAM" id="MobiDB-lite"/>
    </source>
</evidence>
<gene>
    <name evidence="11" type="primary">LOC120270752</name>
</gene>
<dbReference type="InterPro" id="IPR001471">
    <property type="entry name" value="AP2/ERF_dom"/>
</dbReference>
<dbReference type="PRINTS" id="PR00367">
    <property type="entry name" value="ETHRSPELEMNT"/>
</dbReference>
<dbReference type="SMART" id="SM00380">
    <property type="entry name" value="AP2"/>
    <property type="match status" value="1"/>
</dbReference>
<feature type="compositionally biased region" description="Low complexity" evidence="8">
    <location>
        <begin position="1"/>
        <end position="18"/>
    </location>
</feature>
<keyword evidence="6" id="KW-0539">Nucleus</keyword>
<feature type="region of interest" description="Disordered" evidence="8">
    <location>
        <begin position="145"/>
        <end position="177"/>
    </location>
</feature>
<dbReference type="PANTHER" id="PTHR31839:SF42">
    <property type="entry name" value="DEHYDRATION-RESPONSIVE ELEMENT-BINDING PROTEIN 1F"/>
    <property type="match status" value="1"/>
</dbReference>
<proteinExistence type="inferred from homology"/>
<dbReference type="GeneID" id="120270752"/>
<keyword evidence="3" id="KW-0238">DNA-binding</keyword>
<dbReference type="PROSITE" id="PS51032">
    <property type="entry name" value="AP2_ERF"/>
    <property type="match status" value="1"/>
</dbReference>
<dbReference type="InterPro" id="IPR045277">
    <property type="entry name" value="DRE1A-I"/>
</dbReference>
<dbReference type="GO" id="GO:0003700">
    <property type="term" value="F:DNA-binding transcription factor activity"/>
    <property type="evidence" value="ECO:0007669"/>
    <property type="project" value="InterPro"/>
</dbReference>
<evidence type="ECO:0000256" key="4">
    <source>
        <dbReference type="ARBA" id="ARBA00023159"/>
    </source>
</evidence>
<reference evidence="11" key="1">
    <citation type="submission" date="2025-08" db="UniProtKB">
        <authorList>
            <consortium name="RefSeq"/>
        </authorList>
    </citation>
    <scope>IDENTIFICATION</scope>
</reference>
<evidence type="ECO:0000256" key="6">
    <source>
        <dbReference type="ARBA" id="ARBA00023242"/>
    </source>
</evidence>
<organism evidence="10 11">
    <name type="scientific">Dioscorea cayennensis subsp. rotundata</name>
    <name type="common">White Guinea yam</name>
    <name type="synonym">Dioscorea rotundata</name>
    <dbReference type="NCBI Taxonomy" id="55577"/>
    <lineage>
        <taxon>Eukaryota</taxon>
        <taxon>Viridiplantae</taxon>
        <taxon>Streptophyta</taxon>
        <taxon>Embryophyta</taxon>
        <taxon>Tracheophyta</taxon>
        <taxon>Spermatophyta</taxon>
        <taxon>Magnoliopsida</taxon>
        <taxon>Liliopsida</taxon>
        <taxon>Dioscoreales</taxon>
        <taxon>Dioscoreaceae</taxon>
        <taxon>Dioscorea</taxon>
    </lineage>
</organism>
<evidence type="ECO:0000256" key="3">
    <source>
        <dbReference type="ARBA" id="ARBA00023125"/>
    </source>
</evidence>
<evidence type="ECO:0000313" key="11">
    <source>
        <dbReference type="RefSeq" id="XP_039133760.1"/>
    </source>
</evidence>
<feature type="compositionally biased region" description="Low complexity" evidence="8">
    <location>
        <begin position="26"/>
        <end position="42"/>
    </location>
</feature>
<dbReference type="Pfam" id="PF00847">
    <property type="entry name" value="AP2"/>
    <property type="match status" value="1"/>
</dbReference>
<evidence type="ECO:0000256" key="1">
    <source>
        <dbReference type="ARBA" id="ARBA00004123"/>
    </source>
</evidence>
<feature type="compositionally biased region" description="Basic residues" evidence="8">
    <location>
        <begin position="48"/>
        <end position="61"/>
    </location>
</feature>
<dbReference type="CDD" id="cd00018">
    <property type="entry name" value="AP2"/>
    <property type="match status" value="1"/>
</dbReference>
<evidence type="ECO:0000256" key="7">
    <source>
        <dbReference type="ARBA" id="ARBA00024343"/>
    </source>
</evidence>
<keyword evidence="10" id="KW-1185">Reference proteome</keyword>
<dbReference type="InterPro" id="IPR016177">
    <property type="entry name" value="DNA-bd_dom_sf"/>
</dbReference>
<name>A0AB40C450_DIOCR</name>
<keyword evidence="2" id="KW-0805">Transcription regulation</keyword>
<evidence type="ECO:0000313" key="10">
    <source>
        <dbReference type="Proteomes" id="UP001515500"/>
    </source>
</evidence>
<dbReference type="AlphaFoldDB" id="A0AB40C450"/>
<evidence type="ECO:0000259" key="9">
    <source>
        <dbReference type="PROSITE" id="PS51032"/>
    </source>
</evidence>
<dbReference type="GO" id="GO:0005634">
    <property type="term" value="C:nucleus"/>
    <property type="evidence" value="ECO:0007669"/>
    <property type="project" value="UniProtKB-SubCell"/>
</dbReference>
<keyword evidence="4" id="KW-0010">Activator</keyword>
<evidence type="ECO:0000256" key="2">
    <source>
        <dbReference type="ARBA" id="ARBA00023015"/>
    </source>
</evidence>
<dbReference type="PANTHER" id="PTHR31839">
    <property type="entry name" value="DEHYDRATION-RESPONSIVE ELEMENT-BINDING PROTEIN 1D"/>
    <property type="match status" value="1"/>
</dbReference>
<comment type="similarity">
    <text evidence="7">Belongs to the AP2/ERF transcription factor family. ERF subfamily.</text>
</comment>
<dbReference type="FunFam" id="3.30.730.10:FF:000001">
    <property type="entry name" value="Ethylene-responsive transcription factor 2"/>
    <property type="match status" value="1"/>
</dbReference>
<keyword evidence="5" id="KW-0804">Transcription</keyword>
<dbReference type="Gene3D" id="3.30.730.10">
    <property type="entry name" value="AP2/ERF domain"/>
    <property type="match status" value="1"/>
</dbReference>